<feature type="chain" id="PRO_5021436305" evidence="1">
    <location>
        <begin position="26"/>
        <end position="99"/>
    </location>
</feature>
<evidence type="ECO:0000256" key="1">
    <source>
        <dbReference type="SAM" id="SignalP"/>
    </source>
</evidence>
<organism evidence="2 3">
    <name type="scientific">Araneus ventricosus</name>
    <name type="common">Orbweaver spider</name>
    <name type="synonym">Epeira ventricosa</name>
    <dbReference type="NCBI Taxonomy" id="182803"/>
    <lineage>
        <taxon>Eukaryota</taxon>
        <taxon>Metazoa</taxon>
        <taxon>Ecdysozoa</taxon>
        <taxon>Arthropoda</taxon>
        <taxon>Chelicerata</taxon>
        <taxon>Arachnida</taxon>
        <taxon>Araneae</taxon>
        <taxon>Araneomorphae</taxon>
        <taxon>Entelegynae</taxon>
        <taxon>Araneoidea</taxon>
        <taxon>Araneidae</taxon>
        <taxon>Araneus</taxon>
    </lineage>
</organism>
<feature type="signal peptide" evidence="1">
    <location>
        <begin position="1"/>
        <end position="25"/>
    </location>
</feature>
<keyword evidence="3" id="KW-1185">Reference proteome</keyword>
<protein>
    <submittedName>
        <fullName evidence="2">Uncharacterized protein</fullName>
    </submittedName>
</protein>
<evidence type="ECO:0000313" key="2">
    <source>
        <dbReference type="EMBL" id="GBL89816.1"/>
    </source>
</evidence>
<accession>A0A4Y2BET6</accession>
<dbReference type="Proteomes" id="UP000499080">
    <property type="component" value="Unassembled WGS sequence"/>
</dbReference>
<reference evidence="2 3" key="1">
    <citation type="journal article" date="2019" name="Sci. Rep.">
        <title>Orb-weaving spider Araneus ventricosus genome elucidates the spidroin gene catalogue.</title>
        <authorList>
            <person name="Kono N."/>
            <person name="Nakamura H."/>
            <person name="Ohtoshi R."/>
            <person name="Moran D.A.P."/>
            <person name="Shinohara A."/>
            <person name="Yoshida Y."/>
            <person name="Fujiwara M."/>
            <person name="Mori M."/>
            <person name="Tomita M."/>
            <person name="Arakawa K."/>
        </authorList>
    </citation>
    <scope>NUCLEOTIDE SEQUENCE [LARGE SCALE GENOMIC DNA]</scope>
</reference>
<gene>
    <name evidence="2" type="ORF">AVEN_179593_1</name>
</gene>
<name>A0A4Y2BET6_ARAVE</name>
<comment type="caution">
    <text evidence="2">The sequence shown here is derived from an EMBL/GenBank/DDBJ whole genome shotgun (WGS) entry which is preliminary data.</text>
</comment>
<dbReference type="AlphaFoldDB" id="A0A4Y2BET6"/>
<dbReference type="EMBL" id="BGPR01000067">
    <property type="protein sequence ID" value="GBL89816.1"/>
    <property type="molecule type" value="Genomic_DNA"/>
</dbReference>
<sequence length="99" mass="11192">MLRCRNGKAILGTLLFIDWSLRLLSTGIRHKLSTMLEFTLRVLHSSIESAAILKGYVAFSKVLQKQNLKVKLYPDPLQKVRSDGSCYTENIVYHGVLAN</sequence>
<proteinExistence type="predicted"/>
<evidence type="ECO:0000313" key="3">
    <source>
        <dbReference type="Proteomes" id="UP000499080"/>
    </source>
</evidence>
<keyword evidence="1" id="KW-0732">Signal</keyword>